<protein>
    <recommendedName>
        <fullName evidence="4">LptF/LptG family permease</fullName>
    </recommendedName>
</protein>
<comment type="caution">
    <text evidence="2">The sequence shown here is derived from an EMBL/GenBank/DDBJ whole genome shotgun (WGS) entry which is preliminary data.</text>
</comment>
<keyword evidence="3" id="KW-1185">Reference proteome</keyword>
<name>A0ABR8LMC9_9ALTE</name>
<keyword evidence="1" id="KW-0812">Transmembrane</keyword>
<evidence type="ECO:0000313" key="2">
    <source>
        <dbReference type="EMBL" id="MBD3587357.1"/>
    </source>
</evidence>
<gene>
    <name evidence="2" type="ORF">HHX48_16595</name>
</gene>
<sequence length="193" mass="21723">MRKYVHDHPGLVITLVYFYLSIVGLIYQYFHLKGFGVSVFDFSATQDYLIAFLKALPFLLGLLFIHFLILIKDVIFNQRHALGETLRERCHAVLISSRKLELALLLLSLPVFAWLAGDIQGDDIEGHYLVEIEESTVKKIGVEGPLYLFDTTQGYLFLADENSRIVVKRDDVGALKVSGFNKTVQPTAAASTD</sequence>
<evidence type="ECO:0008006" key="4">
    <source>
        <dbReference type="Google" id="ProtNLM"/>
    </source>
</evidence>
<evidence type="ECO:0000256" key="1">
    <source>
        <dbReference type="SAM" id="Phobius"/>
    </source>
</evidence>
<feature type="transmembrane region" description="Helical" evidence="1">
    <location>
        <begin position="12"/>
        <end position="30"/>
    </location>
</feature>
<feature type="transmembrane region" description="Helical" evidence="1">
    <location>
        <begin position="50"/>
        <end position="71"/>
    </location>
</feature>
<reference evidence="2 3" key="1">
    <citation type="submission" date="2020-04" db="EMBL/GenBank/DDBJ databases">
        <title>Salinimonas sp. HHU 13199.</title>
        <authorList>
            <person name="Cui X."/>
            <person name="Zhang D."/>
        </authorList>
    </citation>
    <scope>NUCLEOTIDE SEQUENCE [LARGE SCALE GENOMIC DNA]</scope>
    <source>
        <strain evidence="2 3">HHU 13199</strain>
    </source>
</reference>
<keyword evidence="1" id="KW-0472">Membrane</keyword>
<evidence type="ECO:0000313" key="3">
    <source>
        <dbReference type="Proteomes" id="UP000624419"/>
    </source>
</evidence>
<dbReference type="Proteomes" id="UP000624419">
    <property type="component" value="Unassembled WGS sequence"/>
</dbReference>
<organism evidence="2 3">
    <name type="scientific">Salinimonas profundi</name>
    <dbReference type="NCBI Taxonomy" id="2729140"/>
    <lineage>
        <taxon>Bacteria</taxon>
        <taxon>Pseudomonadati</taxon>
        <taxon>Pseudomonadota</taxon>
        <taxon>Gammaproteobacteria</taxon>
        <taxon>Alteromonadales</taxon>
        <taxon>Alteromonadaceae</taxon>
        <taxon>Alteromonas/Salinimonas group</taxon>
        <taxon>Salinimonas</taxon>
    </lineage>
</organism>
<accession>A0ABR8LMC9</accession>
<proteinExistence type="predicted"/>
<dbReference type="RefSeq" id="WP_191026449.1">
    <property type="nucleotide sequence ID" value="NZ_JABBXD010000013.1"/>
</dbReference>
<dbReference type="EMBL" id="JABBXD010000013">
    <property type="protein sequence ID" value="MBD3587357.1"/>
    <property type="molecule type" value="Genomic_DNA"/>
</dbReference>
<keyword evidence="1" id="KW-1133">Transmembrane helix</keyword>